<dbReference type="Proteomes" id="UP000694701">
    <property type="component" value="Unplaced"/>
</dbReference>
<dbReference type="GO" id="GO:0005886">
    <property type="term" value="C:plasma membrane"/>
    <property type="evidence" value="ECO:0007669"/>
    <property type="project" value="UniProtKB-SubCell"/>
</dbReference>
<comment type="catalytic activity">
    <reaction evidence="21">
        <text>L-threonyl-[protein] + ATP = O-phospho-L-threonyl-[protein] + ADP + H(+)</text>
        <dbReference type="Rhea" id="RHEA:46608"/>
        <dbReference type="Rhea" id="RHEA-COMP:11060"/>
        <dbReference type="Rhea" id="RHEA-COMP:11605"/>
        <dbReference type="ChEBI" id="CHEBI:15378"/>
        <dbReference type="ChEBI" id="CHEBI:30013"/>
        <dbReference type="ChEBI" id="CHEBI:30616"/>
        <dbReference type="ChEBI" id="CHEBI:61977"/>
        <dbReference type="ChEBI" id="CHEBI:456216"/>
        <dbReference type="EC" id="2.7.11.1"/>
    </reaction>
</comment>
<evidence type="ECO:0000259" key="28">
    <source>
        <dbReference type="PROSITE" id="PS51285"/>
    </source>
</evidence>
<dbReference type="GO" id="GO:0048598">
    <property type="term" value="P:embryonic morphogenesis"/>
    <property type="evidence" value="ECO:0007669"/>
    <property type="project" value="TreeGrafter"/>
</dbReference>
<keyword evidence="16" id="KW-0067">ATP-binding</keyword>
<feature type="compositionally biased region" description="Low complexity" evidence="24">
    <location>
        <begin position="1042"/>
        <end position="1051"/>
    </location>
</feature>
<dbReference type="SMART" id="SM00233">
    <property type="entry name" value="PH"/>
    <property type="match status" value="1"/>
</dbReference>
<dbReference type="CDD" id="cd01242">
    <property type="entry name" value="PH_ROCK"/>
    <property type="match status" value="1"/>
</dbReference>
<keyword evidence="9" id="KW-0597">Phosphoprotein</keyword>
<dbReference type="FunFam" id="3.30.200.20:FF:001759">
    <property type="entry name" value="Rho-associated, coiled-coil-containing protein kinase 2b"/>
    <property type="match status" value="1"/>
</dbReference>
<dbReference type="PROSITE" id="PS51285">
    <property type="entry name" value="AGC_KINASE_CTER"/>
    <property type="match status" value="1"/>
</dbReference>
<dbReference type="GO" id="GO:0005524">
    <property type="term" value="F:ATP binding"/>
    <property type="evidence" value="ECO:0007669"/>
    <property type="project" value="UniProtKB-KW"/>
</dbReference>
<reference evidence="29" key="1">
    <citation type="submission" date="2025-08" db="UniProtKB">
        <authorList>
            <consortium name="Ensembl"/>
        </authorList>
    </citation>
    <scope>IDENTIFICATION</scope>
</reference>
<dbReference type="InterPro" id="IPR000719">
    <property type="entry name" value="Prot_kinase_dom"/>
</dbReference>
<accession>A0A8C2EC88</accession>
<dbReference type="GO" id="GO:0007266">
    <property type="term" value="P:Rho protein signal transduction"/>
    <property type="evidence" value="ECO:0007669"/>
    <property type="project" value="TreeGrafter"/>
</dbReference>
<dbReference type="InterPro" id="IPR046349">
    <property type="entry name" value="C1-like_sf"/>
</dbReference>
<evidence type="ECO:0000256" key="16">
    <source>
        <dbReference type="ARBA" id="ARBA00022840"/>
    </source>
</evidence>
<dbReference type="Pfam" id="PF25346">
    <property type="entry name" value="PH_MRCK"/>
    <property type="match status" value="1"/>
</dbReference>
<keyword evidence="18 23" id="KW-0175">Coiled coil</keyword>
<evidence type="ECO:0000256" key="12">
    <source>
        <dbReference type="ARBA" id="ARBA00022741"/>
    </source>
</evidence>
<comment type="cofactor">
    <cofactor evidence="1">
        <name>Mg(2+)</name>
        <dbReference type="ChEBI" id="CHEBI:18420"/>
    </cofactor>
</comment>
<feature type="compositionally biased region" description="Polar residues" evidence="24">
    <location>
        <begin position="1068"/>
        <end position="1077"/>
    </location>
</feature>
<feature type="region of interest" description="Disordered" evidence="24">
    <location>
        <begin position="1042"/>
        <end position="1077"/>
    </location>
</feature>
<evidence type="ECO:0000259" key="25">
    <source>
        <dbReference type="PROSITE" id="PS50003"/>
    </source>
</evidence>
<evidence type="ECO:0000256" key="4">
    <source>
        <dbReference type="ARBA" id="ARBA00009903"/>
    </source>
</evidence>
<dbReference type="Gene3D" id="1.10.510.10">
    <property type="entry name" value="Transferase(Phosphotransferase) domain 1"/>
    <property type="match status" value="1"/>
</dbReference>
<evidence type="ECO:0000256" key="13">
    <source>
        <dbReference type="ARBA" id="ARBA00022771"/>
    </source>
</evidence>
<evidence type="ECO:0000256" key="7">
    <source>
        <dbReference type="ARBA" id="ARBA00022490"/>
    </source>
</evidence>
<evidence type="ECO:0000256" key="5">
    <source>
        <dbReference type="ARBA" id="ARBA00012513"/>
    </source>
</evidence>
<evidence type="ECO:0000256" key="20">
    <source>
        <dbReference type="ARBA" id="ARBA00023212"/>
    </source>
</evidence>
<keyword evidence="13" id="KW-0863">Zinc-finger</keyword>
<dbReference type="PROSITE" id="PS50081">
    <property type="entry name" value="ZF_DAG_PE_2"/>
    <property type="match status" value="1"/>
</dbReference>
<dbReference type="GO" id="GO:0072518">
    <property type="term" value="F:Rho-dependent protein serine/threonine kinase activity"/>
    <property type="evidence" value="ECO:0007669"/>
    <property type="project" value="TreeGrafter"/>
</dbReference>
<organism evidence="29 30">
    <name type="scientific">Cyprinus carpio</name>
    <name type="common">Common carp</name>
    <dbReference type="NCBI Taxonomy" id="7962"/>
    <lineage>
        <taxon>Eukaryota</taxon>
        <taxon>Metazoa</taxon>
        <taxon>Chordata</taxon>
        <taxon>Craniata</taxon>
        <taxon>Vertebrata</taxon>
        <taxon>Euteleostomi</taxon>
        <taxon>Actinopterygii</taxon>
        <taxon>Neopterygii</taxon>
        <taxon>Teleostei</taxon>
        <taxon>Ostariophysi</taxon>
        <taxon>Cypriniformes</taxon>
        <taxon>Cyprinidae</taxon>
        <taxon>Cyprininae</taxon>
        <taxon>Cyprinus</taxon>
    </lineage>
</organism>
<feature type="compositionally biased region" description="Basic and acidic residues" evidence="24">
    <location>
        <begin position="337"/>
        <end position="356"/>
    </location>
</feature>
<evidence type="ECO:0000256" key="2">
    <source>
        <dbReference type="ARBA" id="ARBA00004236"/>
    </source>
</evidence>
<evidence type="ECO:0000256" key="15">
    <source>
        <dbReference type="ARBA" id="ARBA00022833"/>
    </source>
</evidence>
<dbReference type="InterPro" id="IPR015008">
    <property type="entry name" value="ROCK_Rho-bd_dom"/>
</dbReference>
<evidence type="ECO:0000256" key="8">
    <source>
        <dbReference type="ARBA" id="ARBA00022527"/>
    </source>
</evidence>
<dbReference type="SMART" id="SM00133">
    <property type="entry name" value="S_TK_X"/>
    <property type="match status" value="1"/>
</dbReference>
<keyword evidence="14" id="KW-0418">Kinase</keyword>
<keyword evidence="11" id="KW-0479">Metal-binding</keyword>
<keyword evidence="7" id="KW-0963">Cytoplasm</keyword>
<keyword evidence="8" id="KW-0723">Serine/threonine-protein kinase</keyword>
<dbReference type="AlphaFoldDB" id="A0A8C2EC88"/>
<dbReference type="Pfam" id="PF08912">
    <property type="entry name" value="Rho_Binding"/>
    <property type="match status" value="1"/>
</dbReference>
<dbReference type="Gene3D" id="3.30.60.20">
    <property type="match status" value="1"/>
</dbReference>
<feature type="domain" description="Phorbol-ester/DAG-type" evidence="27">
    <location>
        <begin position="943"/>
        <end position="998"/>
    </location>
</feature>
<evidence type="ECO:0000256" key="21">
    <source>
        <dbReference type="ARBA" id="ARBA00047899"/>
    </source>
</evidence>
<evidence type="ECO:0000256" key="3">
    <source>
        <dbReference type="ARBA" id="ARBA00004245"/>
    </source>
</evidence>
<evidence type="ECO:0000256" key="24">
    <source>
        <dbReference type="SAM" id="MobiDB-lite"/>
    </source>
</evidence>
<evidence type="ECO:0000259" key="26">
    <source>
        <dbReference type="PROSITE" id="PS50011"/>
    </source>
</evidence>
<proteinExistence type="inferred from homology"/>
<comment type="catalytic activity">
    <reaction evidence="22">
        <text>L-seryl-[protein] + ATP = O-phospho-L-seryl-[protein] + ADP + H(+)</text>
        <dbReference type="Rhea" id="RHEA:17989"/>
        <dbReference type="Rhea" id="RHEA-COMP:9863"/>
        <dbReference type="Rhea" id="RHEA-COMP:11604"/>
        <dbReference type="ChEBI" id="CHEBI:15378"/>
        <dbReference type="ChEBI" id="CHEBI:29999"/>
        <dbReference type="ChEBI" id="CHEBI:30616"/>
        <dbReference type="ChEBI" id="CHEBI:83421"/>
        <dbReference type="ChEBI" id="CHEBI:456216"/>
        <dbReference type="EC" id="2.7.11.1"/>
    </reaction>
</comment>
<feature type="domain" description="Protein kinase" evidence="26">
    <location>
        <begin position="1"/>
        <end position="211"/>
    </location>
</feature>
<evidence type="ECO:0000259" key="27">
    <source>
        <dbReference type="PROSITE" id="PS50081"/>
    </source>
</evidence>
<dbReference type="Ensembl" id="ENSCCRT00020042211.1">
    <property type="protein sequence ID" value="ENSCCRP00020038672.1"/>
    <property type="gene ID" value="ENSCCRG00020016988.1"/>
</dbReference>
<evidence type="ECO:0000256" key="17">
    <source>
        <dbReference type="ARBA" id="ARBA00022842"/>
    </source>
</evidence>
<dbReference type="PANTHER" id="PTHR22988:SF28">
    <property type="entry name" value="RHO-ASSOCIATED PROTEIN KINASE 2"/>
    <property type="match status" value="1"/>
</dbReference>
<evidence type="ECO:0000256" key="22">
    <source>
        <dbReference type="ARBA" id="ARBA00048679"/>
    </source>
</evidence>
<evidence type="ECO:0000256" key="14">
    <source>
        <dbReference type="ARBA" id="ARBA00022777"/>
    </source>
</evidence>
<dbReference type="Gene3D" id="3.30.200.20">
    <property type="entry name" value="Phosphorylase Kinase, domain 1"/>
    <property type="match status" value="1"/>
</dbReference>
<dbReference type="SUPFAM" id="SSF57889">
    <property type="entry name" value="Cysteine-rich domain"/>
    <property type="match status" value="1"/>
</dbReference>
<keyword evidence="10" id="KW-0808">Transferase</keyword>
<dbReference type="Gene3D" id="1.20.5.340">
    <property type="match status" value="1"/>
</dbReference>
<evidence type="ECO:0000256" key="23">
    <source>
        <dbReference type="SAM" id="Coils"/>
    </source>
</evidence>
<evidence type="ECO:0000256" key="18">
    <source>
        <dbReference type="ARBA" id="ARBA00023054"/>
    </source>
</evidence>
<dbReference type="InterPro" id="IPR011009">
    <property type="entry name" value="Kinase-like_dom_sf"/>
</dbReference>
<dbReference type="FunFam" id="3.30.200.20:FF:001885">
    <property type="entry name" value="Predicted protein"/>
    <property type="match status" value="1"/>
</dbReference>
<dbReference type="SUPFAM" id="SSF50729">
    <property type="entry name" value="PH domain-like"/>
    <property type="match status" value="1"/>
</dbReference>
<dbReference type="PANTHER" id="PTHR22988">
    <property type="entry name" value="MYOTONIC DYSTROPHY S/T KINASE-RELATED"/>
    <property type="match status" value="1"/>
</dbReference>
<dbReference type="GO" id="GO:0030866">
    <property type="term" value="P:cortical actin cytoskeleton organization"/>
    <property type="evidence" value="ECO:0007669"/>
    <property type="project" value="TreeGrafter"/>
</dbReference>
<dbReference type="PROSITE" id="PS00108">
    <property type="entry name" value="PROTEIN_KINASE_ST"/>
    <property type="match status" value="1"/>
</dbReference>
<evidence type="ECO:0000256" key="19">
    <source>
        <dbReference type="ARBA" id="ARBA00023136"/>
    </source>
</evidence>
<dbReference type="CDD" id="cd20875">
    <property type="entry name" value="C1_ROCK2"/>
    <property type="match status" value="1"/>
</dbReference>
<keyword evidence="20" id="KW-0206">Cytoskeleton</keyword>
<dbReference type="GO" id="GO:0031267">
    <property type="term" value="F:small GTPase binding"/>
    <property type="evidence" value="ECO:0007669"/>
    <property type="project" value="InterPro"/>
</dbReference>
<protein>
    <recommendedName>
        <fullName evidence="5">non-specific serine/threonine protein kinase</fullName>
        <ecNumber evidence="5">2.7.11.1</ecNumber>
    </recommendedName>
</protein>
<dbReference type="GO" id="GO:0000281">
    <property type="term" value="P:mitotic cytokinesis"/>
    <property type="evidence" value="ECO:0007669"/>
    <property type="project" value="TreeGrafter"/>
</dbReference>
<comment type="subcellular location">
    <subcellularLocation>
        <location evidence="2">Cell membrane</location>
    </subcellularLocation>
    <subcellularLocation>
        <location evidence="3">Cytoplasm</location>
        <location evidence="3">Cytoskeleton</location>
    </subcellularLocation>
</comment>
<comment type="similarity">
    <text evidence="4">Belongs to the protein kinase superfamily. AGC Ser/Thr protein kinase family.</text>
</comment>
<dbReference type="Gene3D" id="2.30.29.30">
    <property type="entry name" value="Pleckstrin-homology domain (PH domain)/Phosphotyrosine-binding domain (PTB)"/>
    <property type="match status" value="1"/>
</dbReference>
<keyword evidence="6" id="KW-1003">Cell membrane</keyword>
<dbReference type="GO" id="GO:0031032">
    <property type="term" value="P:actomyosin structure organization"/>
    <property type="evidence" value="ECO:0007669"/>
    <property type="project" value="TreeGrafter"/>
</dbReference>
<dbReference type="FunFam" id="3.30.60.20:FF:000036">
    <property type="entry name" value="Rho-associated protein kinase 1"/>
    <property type="match status" value="1"/>
</dbReference>
<dbReference type="InterPro" id="IPR001849">
    <property type="entry name" value="PH_domain"/>
</dbReference>
<evidence type="ECO:0000256" key="10">
    <source>
        <dbReference type="ARBA" id="ARBA00022679"/>
    </source>
</evidence>
<dbReference type="Pfam" id="PF00433">
    <property type="entry name" value="Pkinase_C"/>
    <property type="match status" value="1"/>
</dbReference>
<evidence type="ECO:0000256" key="1">
    <source>
        <dbReference type="ARBA" id="ARBA00001946"/>
    </source>
</evidence>
<dbReference type="PROSITE" id="PS50003">
    <property type="entry name" value="PH_DOMAIN"/>
    <property type="match status" value="1"/>
</dbReference>
<dbReference type="Pfam" id="PF00069">
    <property type="entry name" value="Pkinase"/>
    <property type="match status" value="1"/>
</dbReference>
<keyword evidence="15" id="KW-0862">Zinc</keyword>
<dbReference type="GO" id="GO:1901888">
    <property type="term" value="P:regulation of cell junction assembly"/>
    <property type="evidence" value="ECO:0007669"/>
    <property type="project" value="TreeGrafter"/>
</dbReference>
<dbReference type="SMART" id="SM00109">
    <property type="entry name" value="C1"/>
    <property type="match status" value="1"/>
</dbReference>
<dbReference type="FunFam" id="1.10.510.10:FF:000047">
    <property type="entry name" value="Rho-associated protein kinase 1"/>
    <property type="match status" value="1"/>
</dbReference>
<evidence type="ECO:0000256" key="11">
    <source>
        <dbReference type="ARBA" id="ARBA00022723"/>
    </source>
</evidence>
<keyword evidence="19" id="KW-0472">Membrane</keyword>
<dbReference type="SUPFAM" id="SSF56112">
    <property type="entry name" value="Protein kinase-like (PK-like)"/>
    <property type="match status" value="1"/>
</dbReference>
<feature type="domain" description="PH" evidence="25">
    <location>
        <begin position="833"/>
        <end position="1032"/>
    </location>
</feature>
<dbReference type="InterPro" id="IPR000961">
    <property type="entry name" value="AGC-kinase_C"/>
</dbReference>
<dbReference type="InterPro" id="IPR050839">
    <property type="entry name" value="Rho-assoc_Ser/Thr_Kinase"/>
</dbReference>
<keyword evidence="12" id="KW-0547">Nucleotide-binding</keyword>
<dbReference type="InterPro" id="IPR011993">
    <property type="entry name" value="PH-like_dom_sf"/>
</dbReference>
<dbReference type="InterPro" id="IPR017892">
    <property type="entry name" value="Pkinase_C"/>
</dbReference>
<dbReference type="GO" id="GO:0005737">
    <property type="term" value="C:cytoplasm"/>
    <property type="evidence" value="ECO:0007669"/>
    <property type="project" value="TreeGrafter"/>
</dbReference>
<feature type="coiled-coil region" evidence="23">
    <location>
        <begin position="666"/>
        <end position="783"/>
    </location>
</feature>
<evidence type="ECO:0000256" key="9">
    <source>
        <dbReference type="ARBA" id="ARBA00022553"/>
    </source>
</evidence>
<name>A0A8C2EC88_CYPCA</name>
<dbReference type="GO" id="GO:0005813">
    <property type="term" value="C:centrosome"/>
    <property type="evidence" value="ECO:0007669"/>
    <property type="project" value="TreeGrafter"/>
</dbReference>
<feature type="domain" description="AGC-kinase C-terminal" evidence="28">
    <location>
        <begin position="212"/>
        <end position="283"/>
    </location>
</feature>
<dbReference type="FunFam" id="2.30.29.30:FF:000308">
    <property type="entry name" value="Rho-associated protein kinase 1"/>
    <property type="match status" value="1"/>
</dbReference>
<evidence type="ECO:0000313" key="30">
    <source>
        <dbReference type="Proteomes" id="UP000694701"/>
    </source>
</evidence>
<dbReference type="GO" id="GO:0008270">
    <property type="term" value="F:zinc ion binding"/>
    <property type="evidence" value="ECO:0007669"/>
    <property type="project" value="UniProtKB-KW"/>
</dbReference>
<evidence type="ECO:0000313" key="29">
    <source>
        <dbReference type="Ensembl" id="ENSCCRP00020038672.1"/>
    </source>
</evidence>
<evidence type="ECO:0000256" key="6">
    <source>
        <dbReference type="ARBA" id="ARBA00022475"/>
    </source>
</evidence>
<dbReference type="InterPro" id="IPR002219">
    <property type="entry name" value="PKC_DAG/PE"/>
</dbReference>
<keyword evidence="17" id="KW-0460">Magnesium</keyword>
<dbReference type="SMART" id="SM00220">
    <property type="entry name" value="S_TKc"/>
    <property type="match status" value="1"/>
</dbReference>
<sequence length="1077" mass="123929">MAFSKSPWIVQLCCAFQDEKYLYLVMEFMPGGDLVTLTSNYDIPEEWARFYTAEVVLALDAIHSLGFIHRDIKPDNMLLDRNGHLKLADFGTCMKMDSSGMVRCDTAVGTPDYISPEVLMSQGGTGFYGRECDWWSVGVFIYELLVGDTPFYAESLVGTYGKIMDHKNSLTFPGDIEMSKEAKDLICAFLSDREVRLGRTGVDEIKCHPFFKNDQWTFDTIRDTMAPVVPELSSDIDTSNFDDDIKDDPLGTETFAPPRAFTGNQLPFVGFTYFREDQKKMLLLVSVLLQVNARQAAEESLRELEKEKALLKHQRSASIRKAGQETDKKRLLENEEELNAKHQAEVEESERLKKTQGEALRQSQQLEVSLRELQERLAQLESSRLGLEQERLSLQTSLEVEKRERSLGSETINDLQGRVSGLEDELKHVKSSLSKTEAEKRQLQEELTALEKEKSKQEIDLSFKLKAIQQSLEQEEGEHKATKARLADNNKINQSIEEKSEALNDMEHKLLEERSAKQQLENRLMQLEKENSVLDCDYKQAKHELQELRSLKEKLTEEVHLVRVQQETQKKTLFQADLNVQRQEVSTLRSSEKQLKQELNHLLELKLSLEKQNINYNDIVFLMNEQITISMLASLYTKFQFMYKLVHVCFCRDSLATQLEASLTKADSEELARTIAEEQYSELEKEKIMKELEVKDMIARHRQELNEKDNTISSAVNKLAEVMKKNDVRTPQGNTVDVRRKEKENRQLQLQLRTEKDKLNNTIIKYQREINEMQATLAEESQVRLEMQMALDSKDSDIERLRCQITSLSIHSLDTSSISSTGNDLEGDDAYPDSSLEGWLSLPTRNTKRFGWEKKYVVVSSKKILFYDSEQDREQSSPFMILDIDKLFHVRPVTQTDVYRADPREIPRIFQILYANEGESKKEELAVEALGAAERSSFIPHKGHEFVLTLYHFPSSCEACPRPLWHVFKPPPALECRRCRIKCHKDHIDLKEEVLAPCRVNYDMSTAKELLLLANSTEEQQKWVSRLLKRVPRKPIAHSSSIAIPSPHLSARSSPSISHRGVVKVYPTRQQPSPKTR</sequence>
<dbReference type="EC" id="2.7.11.1" evidence="5"/>
<dbReference type="InterPro" id="IPR008271">
    <property type="entry name" value="Ser/Thr_kinase_AS"/>
</dbReference>
<dbReference type="InterPro" id="IPR057529">
    <property type="entry name" value="MRCK/ROCK_PH"/>
</dbReference>
<feature type="region of interest" description="Disordered" evidence="24">
    <location>
        <begin position="337"/>
        <end position="358"/>
    </location>
</feature>
<dbReference type="PROSITE" id="PS50011">
    <property type="entry name" value="PROTEIN_KINASE_DOM"/>
    <property type="match status" value="1"/>
</dbReference>